<evidence type="ECO:0000256" key="1">
    <source>
        <dbReference type="ARBA" id="ARBA00008535"/>
    </source>
</evidence>
<dbReference type="Gene3D" id="3.40.50.300">
    <property type="entry name" value="P-loop containing nucleotide triphosphate hydrolases"/>
    <property type="match status" value="1"/>
</dbReference>
<evidence type="ECO:0000259" key="4">
    <source>
        <dbReference type="Pfam" id="PF04548"/>
    </source>
</evidence>
<name>A0A5A9PLZ8_9TELE</name>
<organism evidence="5 6">
    <name type="scientific">Triplophysa tibetana</name>
    <dbReference type="NCBI Taxonomy" id="1572043"/>
    <lineage>
        <taxon>Eukaryota</taxon>
        <taxon>Metazoa</taxon>
        <taxon>Chordata</taxon>
        <taxon>Craniata</taxon>
        <taxon>Vertebrata</taxon>
        <taxon>Euteleostomi</taxon>
        <taxon>Actinopterygii</taxon>
        <taxon>Neopterygii</taxon>
        <taxon>Teleostei</taxon>
        <taxon>Ostariophysi</taxon>
        <taxon>Cypriniformes</taxon>
        <taxon>Nemacheilidae</taxon>
        <taxon>Triplophysa</taxon>
    </lineage>
</organism>
<evidence type="ECO:0000256" key="3">
    <source>
        <dbReference type="ARBA" id="ARBA00023134"/>
    </source>
</evidence>
<keyword evidence="2" id="KW-0547">Nucleotide-binding</keyword>
<dbReference type="EMBL" id="SOYY01000004">
    <property type="protein sequence ID" value="KAA0721767.1"/>
    <property type="molecule type" value="Genomic_DNA"/>
</dbReference>
<comment type="similarity">
    <text evidence="1">Belongs to the TRAFAC class TrmE-Era-EngA-EngB-Septin-like GTPase superfamily. AIG1/Toc34/Toc159-like paraseptin GTPase family. IAN subfamily.</text>
</comment>
<dbReference type="Pfam" id="PF04548">
    <property type="entry name" value="AIG1"/>
    <property type="match status" value="1"/>
</dbReference>
<accession>A0A5A9PLZ8</accession>
<reference evidence="5 6" key="1">
    <citation type="journal article" date="2019" name="Mol. Ecol. Resour.">
        <title>Chromosome-level genome assembly of Triplophysa tibetana, a fish adapted to the harsh high-altitude environment of the Tibetan Plateau.</title>
        <authorList>
            <person name="Yang X."/>
            <person name="Liu H."/>
            <person name="Ma Z."/>
            <person name="Zou Y."/>
            <person name="Zou M."/>
            <person name="Mao Y."/>
            <person name="Li X."/>
            <person name="Wang H."/>
            <person name="Chen T."/>
            <person name="Wang W."/>
            <person name="Yang R."/>
        </authorList>
    </citation>
    <scope>NUCLEOTIDE SEQUENCE [LARGE SCALE GENOMIC DNA]</scope>
    <source>
        <strain evidence="5">TTIB1903HZAU</strain>
        <tissue evidence="5">Muscle</tissue>
    </source>
</reference>
<dbReference type="GO" id="GO:0005525">
    <property type="term" value="F:GTP binding"/>
    <property type="evidence" value="ECO:0007669"/>
    <property type="project" value="UniProtKB-KW"/>
</dbReference>
<feature type="domain" description="AIG1-type G" evidence="4">
    <location>
        <begin position="2"/>
        <end position="168"/>
    </location>
</feature>
<dbReference type="InterPro" id="IPR045058">
    <property type="entry name" value="GIMA/IAN/Toc"/>
</dbReference>
<keyword evidence="3" id="KW-0342">GTP-binding</keyword>
<dbReference type="Proteomes" id="UP000324632">
    <property type="component" value="Chromosome 4"/>
</dbReference>
<proteinExistence type="inferred from homology"/>
<dbReference type="InterPro" id="IPR027417">
    <property type="entry name" value="P-loop_NTPase"/>
</dbReference>
<protein>
    <recommendedName>
        <fullName evidence="4">AIG1-type G domain-containing protein</fullName>
    </recommendedName>
</protein>
<dbReference type="PANTHER" id="PTHR10903">
    <property type="entry name" value="GTPASE, IMAP FAMILY MEMBER-RELATED"/>
    <property type="match status" value="1"/>
</dbReference>
<dbReference type="SUPFAM" id="SSF52540">
    <property type="entry name" value="P-loop containing nucleoside triphosphate hydrolases"/>
    <property type="match status" value="1"/>
</dbReference>
<comment type="caution">
    <text evidence="5">The sequence shown here is derived from an EMBL/GenBank/DDBJ whole genome shotgun (WGS) entry which is preliminary data.</text>
</comment>
<gene>
    <name evidence="5" type="ORF">E1301_Tti014260</name>
</gene>
<keyword evidence="6" id="KW-1185">Reference proteome</keyword>
<evidence type="ECO:0000313" key="6">
    <source>
        <dbReference type="Proteomes" id="UP000324632"/>
    </source>
</evidence>
<evidence type="ECO:0000313" key="5">
    <source>
        <dbReference type="EMBL" id="KAA0721767.1"/>
    </source>
</evidence>
<dbReference type="AlphaFoldDB" id="A0A5A9PLZ8"/>
<sequence>MILGRKAFEEKSRESEVQRGRVEDRNISVIDTPGFFNTELTDEDLQNEMMKSLSLSYPGPHVFLLTVNLDTFTEDDVRKIVKKIGKNFGAHVLKFTLVLFIREHISNREWMVFKSRKTCQDLISHFRGKYHVINSYSDTTEIPTLVETLDAVVRQNDDQHYSNENYAIFPVVRNQDQREKVLVAKTSEYLHVITVANL</sequence>
<evidence type="ECO:0000256" key="2">
    <source>
        <dbReference type="ARBA" id="ARBA00022741"/>
    </source>
</evidence>
<dbReference type="PANTHER" id="PTHR10903:SF188">
    <property type="entry name" value="GTPASE IMAP FAMILY MEMBER 2-LIKE-RELATED"/>
    <property type="match status" value="1"/>
</dbReference>
<dbReference type="InterPro" id="IPR006703">
    <property type="entry name" value="G_AIG1"/>
</dbReference>